<keyword evidence="3 5" id="KW-0067">ATP-binding</keyword>
<evidence type="ECO:0000256" key="1">
    <source>
        <dbReference type="ARBA" id="ARBA00022448"/>
    </source>
</evidence>
<feature type="domain" description="ABC transporter" evidence="4">
    <location>
        <begin position="5"/>
        <end position="235"/>
    </location>
</feature>
<evidence type="ECO:0000259" key="4">
    <source>
        <dbReference type="PROSITE" id="PS50893"/>
    </source>
</evidence>
<dbReference type="InterPro" id="IPR013611">
    <property type="entry name" value="Transp-assoc_OB_typ2"/>
</dbReference>
<dbReference type="Pfam" id="PF00005">
    <property type="entry name" value="ABC_tran"/>
    <property type="match status" value="1"/>
</dbReference>
<dbReference type="PANTHER" id="PTHR43875">
    <property type="entry name" value="MALTODEXTRIN IMPORT ATP-BINDING PROTEIN MSMX"/>
    <property type="match status" value="1"/>
</dbReference>
<dbReference type="InterPro" id="IPR047641">
    <property type="entry name" value="ABC_transpr_MalK/UgpC-like"/>
</dbReference>
<gene>
    <name evidence="5" type="ORF">J5W02_09095</name>
</gene>
<dbReference type="InterPro" id="IPR003439">
    <property type="entry name" value="ABC_transporter-like_ATP-bd"/>
</dbReference>
<dbReference type="InterPro" id="IPR027417">
    <property type="entry name" value="P-loop_NTPase"/>
</dbReference>
<keyword evidence="2" id="KW-0547">Nucleotide-binding</keyword>
<dbReference type="InterPro" id="IPR017871">
    <property type="entry name" value="ABC_transporter-like_CS"/>
</dbReference>
<comment type="caution">
    <text evidence="5">The sequence shown here is derived from an EMBL/GenBank/DDBJ whole genome shotgun (WGS) entry which is preliminary data.</text>
</comment>
<dbReference type="SUPFAM" id="SSF52540">
    <property type="entry name" value="P-loop containing nucleoside triphosphate hydrolases"/>
    <property type="match status" value="1"/>
</dbReference>
<dbReference type="SMART" id="SM00382">
    <property type="entry name" value="AAA"/>
    <property type="match status" value="1"/>
</dbReference>
<sequence>MSVGIKIKDAVKKYGQNTVIPDLSLNIRNGELFTLLGPSGCGKTTLLRMIAGFNSIEGGEFYFNDKQINTMDPGKRNIGMVFQNYAIFPNMSVRKNVEFGLKTKKVPPETIKEETDKFLKLVHVDQYADRMPDRLSGGQQQRVALARALVIRPDVLLMDEPLSNLDAKLRVEMRTVIKNIQRDVGITTVYVTHDQEEAMAISDRIAVMKDGVIHHCGKPKDIYQRPADLFVATFIGKSNLLKARFLTESGRHYLEFLNGYRVPFEKVLKNAPDQSDVVVSARPEELLVHPAGENAPKEGLRAVISDSVFLGLNTHYFVKLETGEEAEVIQESRIDSLLPPGSKIILTLNVEKANAFDAQTTKSIMEGVNNSTDAPAEAVNGEEG</sequence>
<evidence type="ECO:0000313" key="5">
    <source>
        <dbReference type="EMBL" id="MBW7572969.1"/>
    </source>
</evidence>
<dbReference type="RefSeq" id="WP_219965618.1">
    <property type="nucleotide sequence ID" value="NZ_JAGFNZ010000003.1"/>
</dbReference>
<evidence type="ECO:0000256" key="2">
    <source>
        <dbReference type="ARBA" id="ARBA00022741"/>
    </source>
</evidence>
<dbReference type="PROSITE" id="PS00211">
    <property type="entry name" value="ABC_TRANSPORTER_1"/>
    <property type="match status" value="1"/>
</dbReference>
<dbReference type="Pfam" id="PF08402">
    <property type="entry name" value="TOBE_2"/>
    <property type="match status" value="1"/>
</dbReference>
<dbReference type="SUPFAM" id="SSF50331">
    <property type="entry name" value="MOP-like"/>
    <property type="match status" value="1"/>
</dbReference>
<keyword evidence="6" id="KW-1185">Reference proteome</keyword>
<dbReference type="EMBL" id="JAGFNZ010000003">
    <property type="protein sequence ID" value="MBW7572969.1"/>
    <property type="molecule type" value="Genomic_DNA"/>
</dbReference>
<evidence type="ECO:0000313" key="6">
    <source>
        <dbReference type="Proteomes" id="UP000719942"/>
    </source>
</evidence>
<dbReference type="Gene3D" id="3.40.50.300">
    <property type="entry name" value="P-loop containing nucleotide triphosphate hydrolases"/>
    <property type="match status" value="1"/>
</dbReference>
<evidence type="ECO:0000256" key="3">
    <source>
        <dbReference type="ARBA" id="ARBA00022840"/>
    </source>
</evidence>
<dbReference type="GO" id="GO:0005524">
    <property type="term" value="F:ATP binding"/>
    <property type="evidence" value="ECO:0007669"/>
    <property type="project" value="UniProtKB-KW"/>
</dbReference>
<accession>A0ABS7DPB7</accession>
<dbReference type="Proteomes" id="UP000719942">
    <property type="component" value="Unassembled WGS sequence"/>
</dbReference>
<name>A0ABS7DPB7_9FIRM</name>
<keyword evidence="1" id="KW-0813">Transport</keyword>
<dbReference type="Gene3D" id="2.40.50.100">
    <property type="match status" value="1"/>
</dbReference>
<organism evidence="5 6">
    <name type="scientific">Caproiciproducens faecalis</name>
    <dbReference type="NCBI Taxonomy" id="2820301"/>
    <lineage>
        <taxon>Bacteria</taxon>
        <taxon>Bacillati</taxon>
        <taxon>Bacillota</taxon>
        <taxon>Clostridia</taxon>
        <taxon>Eubacteriales</taxon>
        <taxon>Acutalibacteraceae</taxon>
        <taxon>Caproiciproducens</taxon>
    </lineage>
</organism>
<dbReference type="PANTHER" id="PTHR43875:SF1">
    <property type="entry name" value="OSMOPROTECTIVE COMPOUNDS UPTAKE ATP-BINDING PROTEIN GGTA"/>
    <property type="match status" value="1"/>
</dbReference>
<dbReference type="InterPro" id="IPR008995">
    <property type="entry name" value="Mo/tungstate-bd_C_term_dom"/>
</dbReference>
<reference evidence="5 6" key="1">
    <citation type="submission" date="2021-03" db="EMBL/GenBank/DDBJ databases">
        <title>Caproiciproducens sp. nov. isolated from feces of cow.</title>
        <authorList>
            <person name="Choi J.-Y."/>
        </authorList>
    </citation>
    <scope>NUCLEOTIDE SEQUENCE [LARGE SCALE GENOMIC DNA]</scope>
    <source>
        <strain evidence="5 6">AGMB10547</strain>
    </source>
</reference>
<dbReference type="InterPro" id="IPR003593">
    <property type="entry name" value="AAA+_ATPase"/>
</dbReference>
<protein>
    <submittedName>
        <fullName evidence="5">ABC transporter ATP-binding protein</fullName>
    </submittedName>
</protein>
<proteinExistence type="predicted"/>
<dbReference type="PROSITE" id="PS50893">
    <property type="entry name" value="ABC_TRANSPORTER_2"/>
    <property type="match status" value="1"/>
</dbReference>